<keyword evidence="7 8" id="KW-0472">Membrane</keyword>
<keyword evidence="3" id="KW-0337">GPI-anchor biosynthesis</keyword>
<evidence type="ECO:0000256" key="2">
    <source>
        <dbReference type="ARBA" id="ARBA00004687"/>
    </source>
</evidence>
<proteinExistence type="predicted"/>
<dbReference type="Pfam" id="PF06699">
    <property type="entry name" value="PIG-F"/>
    <property type="match status" value="1"/>
</dbReference>
<dbReference type="GO" id="GO:0006506">
    <property type="term" value="P:GPI anchor biosynthetic process"/>
    <property type="evidence" value="ECO:0007669"/>
    <property type="project" value="UniProtKB-KW"/>
</dbReference>
<keyword evidence="4 8" id="KW-0812">Transmembrane</keyword>
<evidence type="ECO:0000256" key="7">
    <source>
        <dbReference type="ARBA" id="ARBA00023136"/>
    </source>
</evidence>
<evidence type="ECO:0000313" key="9">
    <source>
        <dbReference type="EMBL" id="KAK1923206.1"/>
    </source>
</evidence>
<reference evidence="9" key="1">
    <citation type="submission" date="2023-02" db="EMBL/GenBank/DDBJ databases">
        <title>Identification and recombinant expression of a fungal hydrolase from Papiliotrema laurentii that hydrolyzes apple cutin and clears colloidal polyester polyurethane.</title>
        <authorList>
            <consortium name="DOE Joint Genome Institute"/>
            <person name="Roman V.A."/>
            <person name="Bojanowski C."/>
            <person name="Crable B.R."/>
            <person name="Wagner D.N."/>
            <person name="Hung C.S."/>
            <person name="Nadeau L.J."/>
            <person name="Schratz L."/>
            <person name="Haridas S."/>
            <person name="Pangilinan J."/>
            <person name="Lipzen A."/>
            <person name="Na H."/>
            <person name="Yan M."/>
            <person name="Ng V."/>
            <person name="Grigoriev I.V."/>
            <person name="Spatafora J.W."/>
            <person name="Barlow D."/>
            <person name="Biffinger J."/>
            <person name="Kelley-Loughnane N."/>
            <person name="Varaljay V.A."/>
            <person name="Crookes-Goodson W.J."/>
        </authorList>
    </citation>
    <scope>NUCLEOTIDE SEQUENCE</scope>
    <source>
        <strain evidence="9">5307AH</strain>
    </source>
</reference>
<feature type="transmembrane region" description="Helical" evidence="8">
    <location>
        <begin position="61"/>
        <end position="79"/>
    </location>
</feature>
<organism evidence="9 10">
    <name type="scientific">Papiliotrema laurentii</name>
    <name type="common">Cryptococcus laurentii</name>
    <dbReference type="NCBI Taxonomy" id="5418"/>
    <lineage>
        <taxon>Eukaryota</taxon>
        <taxon>Fungi</taxon>
        <taxon>Dikarya</taxon>
        <taxon>Basidiomycota</taxon>
        <taxon>Agaricomycotina</taxon>
        <taxon>Tremellomycetes</taxon>
        <taxon>Tremellales</taxon>
        <taxon>Rhynchogastremaceae</taxon>
        <taxon>Papiliotrema</taxon>
    </lineage>
</organism>
<feature type="transmembrane region" description="Helical" evidence="8">
    <location>
        <begin position="91"/>
        <end position="113"/>
    </location>
</feature>
<dbReference type="AlphaFoldDB" id="A0AAD9CW66"/>
<gene>
    <name evidence="9" type="ORF">DB88DRAFT_494241</name>
</gene>
<keyword evidence="5" id="KW-0256">Endoplasmic reticulum</keyword>
<dbReference type="GO" id="GO:0005789">
    <property type="term" value="C:endoplasmic reticulum membrane"/>
    <property type="evidence" value="ECO:0007669"/>
    <property type="project" value="UniProtKB-SubCell"/>
</dbReference>
<comment type="subcellular location">
    <subcellularLocation>
        <location evidence="1">Endoplasmic reticulum membrane</location>
        <topology evidence="1">Multi-pass membrane protein</topology>
    </subcellularLocation>
</comment>
<evidence type="ECO:0000256" key="3">
    <source>
        <dbReference type="ARBA" id="ARBA00022502"/>
    </source>
</evidence>
<comment type="caution">
    <text evidence="9">The sequence shown here is derived from an EMBL/GenBank/DDBJ whole genome shotgun (WGS) entry which is preliminary data.</text>
</comment>
<evidence type="ECO:0000256" key="6">
    <source>
        <dbReference type="ARBA" id="ARBA00022989"/>
    </source>
</evidence>
<dbReference type="Proteomes" id="UP001182556">
    <property type="component" value="Unassembled WGS sequence"/>
</dbReference>
<evidence type="ECO:0000256" key="4">
    <source>
        <dbReference type="ARBA" id="ARBA00022692"/>
    </source>
</evidence>
<sequence>MSTSRDGRALAKRHVWLTSAIIAASIGLLPRITSSASVQVYSVDRPEHPLLTPITSGPVNATSWNLIGTLMGLLVLAVSQEGWSLRRLLDATIAHAISTACIFPIIVCFGGPLNMSTAILSAQIGALTIFPAIYILGLPSLDSNGVAARYRLTRLLCEFSPQSTTERLIVRSAVGTIVGAWIGGLALALDWDRPWQTYPLTPTIGASAGFICGALSV</sequence>
<comment type="pathway">
    <text evidence="2">Glycolipid biosynthesis; glycosylphosphatidylinositol-anchor biosynthesis.</text>
</comment>
<protein>
    <submittedName>
        <fullName evidence="9">GPI biosynthesis protein family Pig-F-domain-containing protein</fullName>
    </submittedName>
</protein>
<name>A0AAD9CW66_PAPLA</name>
<keyword evidence="10" id="KW-1185">Reference proteome</keyword>
<dbReference type="InterPro" id="IPR009580">
    <property type="entry name" value="GPI_biosynthesis_protein_Pig-F"/>
</dbReference>
<feature type="transmembrane region" description="Helical" evidence="8">
    <location>
        <begin position="168"/>
        <end position="189"/>
    </location>
</feature>
<evidence type="ECO:0000256" key="1">
    <source>
        <dbReference type="ARBA" id="ARBA00004477"/>
    </source>
</evidence>
<accession>A0AAD9CW66</accession>
<dbReference type="EMBL" id="JAODAN010000007">
    <property type="protein sequence ID" value="KAK1923206.1"/>
    <property type="molecule type" value="Genomic_DNA"/>
</dbReference>
<evidence type="ECO:0000256" key="5">
    <source>
        <dbReference type="ARBA" id="ARBA00022824"/>
    </source>
</evidence>
<keyword evidence="6 8" id="KW-1133">Transmembrane helix</keyword>
<feature type="transmembrane region" description="Helical" evidence="8">
    <location>
        <begin position="119"/>
        <end position="141"/>
    </location>
</feature>
<evidence type="ECO:0000313" key="10">
    <source>
        <dbReference type="Proteomes" id="UP001182556"/>
    </source>
</evidence>
<evidence type="ECO:0000256" key="8">
    <source>
        <dbReference type="SAM" id="Phobius"/>
    </source>
</evidence>